<reference evidence="2" key="1">
    <citation type="journal article" date="2020" name="Stud. Mycol.">
        <title>101 Dothideomycetes genomes: a test case for predicting lifestyles and emergence of pathogens.</title>
        <authorList>
            <person name="Haridas S."/>
            <person name="Albert R."/>
            <person name="Binder M."/>
            <person name="Bloem J."/>
            <person name="Labutti K."/>
            <person name="Salamov A."/>
            <person name="Andreopoulos B."/>
            <person name="Baker S."/>
            <person name="Barry K."/>
            <person name="Bills G."/>
            <person name="Bluhm B."/>
            <person name="Cannon C."/>
            <person name="Castanera R."/>
            <person name="Culley D."/>
            <person name="Daum C."/>
            <person name="Ezra D."/>
            <person name="Gonzalez J."/>
            <person name="Henrissat B."/>
            <person name="Kuo A."/>
            <person name="Liang C."/>
            <person name="Lipzen A."/>
            <person name="Lutzoni F."/>
            <person name="Magnuson J."/>
            <person name="Mondo S."/>
            <person name="Nolan M."/>
            <person name="Ohm R."/>
            <person name="Pangilinan J."/>
            <person name="Park H.-J."/>
            <person name="Ramirez L."/>
            <person name="Alfaro M."/>
            <person name="Sun H."/>
            <person name="Tritt A."/>
            <person name="Yoshinaga Y."/>
            <person name="Zwiers L.-H."/>
            <person name="Turgeon B."/>
            <person name="Goodwin S."/>
            <person name="Spatafora J."/>
            <person name="Crous P."/>
            <person name="Grigoriev I."/>
        </authorList>
    </citation>
    <scope>NUCLEOTIDE SEQUENCE</scope>
    <source>
        <strain evidence="2">CBS 109.77</strain>
    </source>
</reference>
<proteinExistence type="predicted"/>
<keyword evidence="3" id="KW-1185">Reference proteome</keyword>
<sequence>MDDERRSRISSSSTQGNGCETPVRAGRNCYGGFGRLPTRGGSDRCWQTILFEVDHDITSAPSKDQRCWCNGSHAMVGGRRWPSRAATAGVAHSSRLRHRRLQSLQFLFFPSHIRGSCRQPEDTGTLDVAWTADTASRGRSGRLQSGAPPSRTCCRLAGYLVT</sequence>
<feature type="region of interest" description="Disordered" evidence="1">
    <location>
        <begin position="1"/>
        <end position="20"/>
    </location>
</feature>
<organism evidence="2 3">
    <name type="scientific">Melanomma pulvis-pyrius CBS 109.77</name>
    <dbReference type="NCBI Taxonomy" id="1314802"/>
    <lineage>
        <taxon>Eukaryota</taxon>
        <taxon>Fungi</taxon>
        <taxon>Dikarya</taxon>
        <taxon>Ascomycota</taxon>
        <taxon>Pezizomycotina</taxon>
        <taxon>Dothideomycetes</taxon>
        <taxon>Pleosporomycetidae</taxon>
        <taxon>Pleosporales</taxon>
        <taxon>Melanommataceae</taxon>
        <taxon>Melanomma</taxon>
    </lineage>
</organism>
<gene>
    <name evidence="2" type="ORF">K505DRAFT_111449</name>
</gene>
<evidence type="ECO:0000313" key="3">
    <source>
        <dbReference type="Proteomes" id="UP000799757"/>
    </source>
</evidence>
<evidence type="ECO:0000256" key="1">
    <source>
        <dbReference type="SAM" id="MobiDB-lite"/>
    </source>
</evidence>
<dbReference type="Proteomes" id="UP000799757">
    <property type="component" value="Unassembled WGS sequence"/>
</dbReference>
<protein>
    <submittedName>
        <fullName evidence="2">Uncharacterized protein</fullName>
    </submittedName>
</protein>
<evidence type="ECO:0000313" key="2">
    <source>
        <dbReference type="EMBL" id="KAF2788300.1"/>
    </source>
</evidence>
<name>A0A6A6WVR6_9PLEO</name>
<accession>A0A6A6WVR6</accession>
<dbReference type="AlphaFoldDB" id="A0A6A6WVR6"/>
<dbReference type="EMBL" id="MU002228">
    <property type="protein sequence ID" value="KAF2788300.1"/>
    <property type="molecule type" value="Genomic_DNA"/>
</dbReference>